<dbReference type="GO" id="GO:0008270">
    <property type="term" value="F:zinc ion binding"/>
    <property type="evidence" value="ECO:0007669"/>
    <property type="project" value="UniProtKB-KW"/>
</dbReference>
<evidence type="ECO:0000256" key="1">
    <source>
        <dbReference type="ARBA" id="ARBA00022723"/>
    </source>
</evidence>
<dbReference type="InterPro" id="IPR010666">
    <property type="entry name" value="Znf_GRF"/>
</dbReference>
<accession>A0A4D6L527</accession>
<dbReference type="AlphaFoldDB" id="A0A4D6L527"/>
<evidence type="ECO:0000313" key="7">
    <source>
        <dbReference type="EMBL" id="QCD83598.1"/>
    </source>
</evidence>
<reference evidence="7 8" key="1">
    <citation type="submission" date="2019-04" db="EMBL/GenBank/DDBJ databases">
        <title>An improved genome assembly and genetic linkage map for asparagus bean, Vigna unguiculata ssp. sesquipedialis.</title>
        <authorList>
            <person name="Xia Q."/>
            <person name="Zhang R."/>
            <person name="Dong Y."/>
        </authorList>
    </citation>
    <scope>NUCLEOTIDE SEQUENCE [LARGE SCALE GENOMIC DNA]</scope>
    <source>
        <tissue evidence="7">Leaf</tissue>
    </source>
</reference>
<feature type="domain" description="GRF-type" evidence="6">
    <location>
        <begin position="36"/>
        <end position="82"/>
    </location>
</feature>
<dbReference type="EMBL" id="CP039346">
    <property type="protein sequence ID" value="QCD83598.1"/>
    <property type="molecule type" value="Genomic_DNA"/>
</dbReference>
<evidence type="ECO:0000256" key="4">
    <source>
        <dbReference type="PROSITE-ProRule" id="PRU01343"/>
    </source>
</evidence>
<gene>
    <name evidence="7" type="ORF">DEO72_LG2g3944</name>
</gene>
<organism evidence="7 8">
    <name type="scientific">Vigna unguiculata</name>
    <name type="common">Cowpea</name>
    <dbReference type="NCBI Taxonomy" id="3917"/>
    <lineage>
        <taxon>Eukaryota</taxon>
        <taxon>Viridiplantae</taxon>
        <taxon>Streptophyta</taxon>
        <taxon>Embryophyta</taxon>
        <taxon>Tracheophyta</taxon>
        <taxon>Spermatophyta</taxon>
        <taxon>Magnoliopsida</taxon>
        <taxon>eudicotyledons</taxon>
        <taxon>Gunneridae</taxon>
        <taxon>Pentapetalae</taxon>
        <taxon>rosids</taxon>
        <taxon>fabids</taxon>
        <taxon>Fabales</taxon>
        <taxon>Fabaceae</taxon>
        <taxon>Papilionoideae</taxon>
        <taxon>50 kb inversion clade</taxon>
        <taxon>NPAAA clade</taxon>
        <taxon>indigoferoid/millettioid clade</taxon>
        <taxon>Phaseoleae</taxon>
        <taxon>Vigna</taxon>
    </lineage>
</organism>
<dbReference type="Pfam" id="PF06839">
    <property type="entry name" value="Zn_ribbon_GRF"/>
    <property type="match status" value="1"/>
</dbReference>
<evidence type="ECO:0000256" key="3">
    <source>
        <dbReference type="ARBA" id="ARBA00022833"/>
    </source>
</evidence>
<evidence type="ECO:0000313" key="8">
    <source>
        <dbReference type="Proteomes" id="UP000501690"/>
    </source>
</evidence>
<evidence type="ECO:0000256" key="5">
    <source>
        <dbReference type="SAM" id="MobiDB-lite"/>
    </source>
</evidence>
<feature type="compositionally biased region" description="Polar residues" evidence="5">
    <location>
        <begin position="1"/>
        <end position="20"/>
    </location>
</feature>
<feature type="region of interest" description="Disordered" evidence="5">
    <location>
        <begin position="1"/>
        <end position="21"/>
    </location>
</feature>
<keyword evidence="3" id="KW-0862">Zinc</keyword>
<keyword evidence="2 4" id="KW-0863">Zinc-finger</keyword>
<keyword evidence="8" id="KW-1185">Reference proteome</keyword>
<sequence length="93" mass="10242">MSQVDSCKSCTCSGNQNRGVSSLGDGWKGLGVTLICLCGEVVVMRTARISRNVGKKFRGCPNFKRGNEDSVRCNYFKWCGEDDIDDKDGVIIR</sequence>
<name>A0A4D6L527_VIGUN</name>
<dbReference type="Proteomes" id="UP000501690">
    <property type="component" value="Linkage Group LG2"/>
</dbReference>
<proteinExistence type="predicted"/>
<evidence type="ECO:0000256" key="2">
    <source>
        <dbReference type="ARBA" id="ARBA00022771"/>
    </source>
</evidence>
<evidence type="ECO:0000259" key="6">
    <source>
        <dbReference type="PROSITE" id="PS51999"/>
    </source>
</evidence>
<keyword evidence="1" id="KW-0479">Metal-binding</keyword>
<dbReference type="PROSITE" id="PS51999">
    <property type="entry name" value="ZF_GRF"/>
    <property type="match status" value="1"/>
</dbReference>
<protein>
    <recommendedName>
        <fullName evidence="6">GRF-type domain-containing protein</fullName>
    </recommendedName>
</protein>